<dbReference type="AlphaFoldDB" id="A0AAD6GL25"/>
<evidence type="ECO:0000256" key="1">
    <source>
        <dbReference type="SAM" id="MobiDB-lite"/>
    </source>
</evidence>
<feature type="compositionally biased region" description="Basic and acidic residues" evidence="1">
    <location>
        <begin position="529"/>
        <end position="540"/>
    </location>
</feature>
<gene>
    <name evidence="2" type="ORF">N7494_000435</name>
</gene>
<evidence type="ECO:0000313" key="3">
    <source>
        <dbReference type="Proteomes" id="UP001220324"/>
    </source>
</evidence>
<comment type="caution">
    <text evidence="2">The sequence shown here is derived from an EMBL/GenBank/DDBJ whole genome shotgun (WGS) entry which is preliminary data.</text>
</comment>
<feature type="region of interest" description="Disordered" evidence="1">
    <location>
        <begin position="515"/>
        <end position="540"/>
    </location>
</feature>
<evidence type="ECO:0008006" key="4">
    <source>
        <dbReference type="Google" id="ProtNLM"/>
    </source>
</evidence>
<reference evidence="2 3" key="1">
    <citation type="journal article" date="2023" name="IMA Fungus">
        <title>Comparative genomic study of the Penicillium genus elucidates a diverse pangenome and 15 lateral gene transfer events.</title>
        <authorList>
            <person name="Petersen C."/>
            <person name="Sorensen T."/>
            <person name="Nielsen M.R."/>
            <person name="Sondergaard T.E."/>
            <person name="Sorensen J.L."/>
            <person name="Fitzpatrick D.A."/>
            <person name="Frisvad J.C."/>
            <person name="Nielsen K.L."/>
        </authorList>
    </citation>
    <scope>NUCLEOTIDE SEQUENCE [LARGE SCALE GENOMIC DNA]</scope>
    <source>
        <strain evidence="2 3">IBT 35679</strain>
    </source>
</reference>
<name>A0AAD6GL25_9EURO</name>
<organism evidence="2 3">
    <name type="scientific">Penicillium frequentans</name>
    <dbReference type="NCBI Taxonomy" id="3151616"/>
    <lineage>
        <taxon>Eukaryota</taxon>
        <taxon>Fungi</taxon>
        <taxon>Dikarya</taxon>
        <taxon>Ascomycota</taxon>
        <taxon>Pezizomycotina</taxon>
        <taxon>Eurotiomycetes</taxon>
        <taxon>Eurotiomycetidae</taxon>
        <taxon>Eurotiales</taxon>
        <taxon>Aspergillaceae</taxon>
        <taxon>Penicillium</taxon>
    </lineage>
</organism>
<accession>A0AAD6GL25</accession>
<dbReference type="EMBL" id="JAQIZZ010000001">
    <property type="protein sequence ID" value="KAJ5556520.1"/>
    <property type="molecule type" value="Genomic_DNA"/>
</dbReference>
<keyword evidence="3" id="KW-1185">Reference proteome</keyword>
<sequence length="540" mass="61584">MLSQGFKWMQCRYTANILPSQNLPSELLLTVVNNFSVYDNTALSQQSRGIHALCDVRNRQKYHQIKFGRKESLQAHKAVLQVGLGTLLAILRNPSLGDYVRRVELYGTGMIDFDKNSNQDSVLTPEDIDKIKQAILRAGFQDALERESILSMLLRNPAEFQSLSSMETLQFKDALITLLVAASPNLESMSMYPLVDYIRSPSTGDYERVNLLQKFLCQASASAESVPYCQNLRNFSFYPDETLNQYNEYVEDPYYDRLNMIRRLPAVESLAFKLVTWSNEAGIPPPTRSANYSKISFTHSRMEIWDLCCIIKSANFLKSFIFSIGGRSEPDSCGIPILDVTPILKSLWIHREVLEKLNLDMESQIPRKDLYDKEYQPCLGDEMSEEDREVYEEQWADELQELAAPEIAPARVSLKDFPRLRNLSIGAHTLCYLARGTGDGETQLDSKSFNLIDHIPSTLESLRIYSHGQPMEYPYLDHESDLDVYAQIEQLAHEKDAKLPGLKILEGVDPCIPNGRTVKKGSDPDDLELFWKDPDDDRFD</sequence>
<protein>
    <recommendedName>
        <fullName evidence="4">F-box domain-containing protein</fullName>
    </recommendedName>
</protein>
<evidence type="ECO:0000313" key="2">
    <source>
        <dbReference type="EMBL" id="KAJ5556520.1"/>
    </source>
</evidence>
<proteinExistence type="predicted"/>
<dbReference type="Proteomes" id="UP001220324">
    <property type="component" value="Unassembled WGS sequence"/>
</dbReference>